<dbReference type="InterPro" id="IPR028098">
    <property type="entry name" value="Glyco_trans_4-like_N"/>
</dbReference>
<evidence type="ECO:0000313" key="6">
    <source>
        <dbReference type="Proteomes" id="UP000243750"/>
    </source>
</evidence>
<dbReference type="Gene3D" id="3.40.50.2000">
    <property type="entry name" value="Glycogen Phosphorylase B"/>
    <property type="match status" value="2"/>
</dbReference>
<dbReference type="Proteomes" id="UP000243750">
    <property type="component" value="Unassembled WGS sequence"/>
</dbReference>
<dbReference type="RefSeq" id="WP_096347518.1">
    <property type="nucleotide sequence ID" value="NZ_CP033116.1"/>
</dbReference>
<protein>
    <submittedName>
        <fullName evidence="5">Glycosyltransferase</fullName>
    </submittedName>
</protein>
<reference evidence="4 6" key="1">
    <citation type="submission" date="2017-09" db="EMBL/GenBank/DDBJ databases">
        <title>Bacterial and phytoplankton interrelationship in Kongsfjorden, an Arctic fjord.</title>
        <authorList>
            <person name="Sinha R."/>
            <person name="Krishnan K."/>
        </authorList>
    </citation>
    <scope>NUCLEOTIDE SEQUENCE [LARGE SCALE GENOMIC DNA]</scope>
    <source>
        <strain evidence="4 6">58</strain>
    </source>
</reference>
<dbReference type="Pfam" id="PF00534">
    <property type="entry name" value="Glycos_transf_1"/>
    <property type="match status" value="1"/>
</dbReference>
<dbReference type="InterPro" id="IPR001296">
    <property type="entry name" value="Glyco_trans_1"/>
</dbReference>
<evidence type="ECO:0000259" key="3">
    <source>
        <dbReference type="Pfam" id="PF13439"/>
    </source>
</evidence>
<dbReference type="GO" id="GO:0016757">
    <property type="term" value="F:glycosyltransferase activity"/>
    <property type="evidence" value="ECO:0007669"/>
    <property type="project" value="InterPro"/>
</dbReference>
<organism evidence="4 6">
    <name type="scientific">Halopseudomonas pelagia</name>
    <dbReference type="NCBI Taxonomy" id="553151"/>
    <lineage>
        <taxon>Bacteria</taxon>
        <taxon>Pseudomonadati</taxon>
        <taxon>Pseudomonadota</taxon>
        <taxon>Gammaproteobacteria</taxon>
        <taxon>Pseudomonadales</taxon>
        <taxon>Pseudomonadaceae</taxon>
        <taxon>Halopseudomonas</taxon>
    </lineage>
</organism>
<evidence type="ECO:0000313" key="4">
    <source>
        <dbReference type="EMBL" id="PCC98436.1"/>
    </source>
</evidence>
<dbReference type="EMBL" id="CP033116">
    <property type="protein sequence ID" value="QFY57708.1"/>
    <property type="molecule type" value="Genomic_DNA"/>
</dbReference>
<dbReference type="Pfam" id="PF13439">
    <property type="entry name" value="Glyco_transf_4"/>
    <property type="match status" value="1"/>
</dbReference>
<reference evidence="5 7" key="2">
    <citation type="submission" date="2018-10" db="EMBL/GenBank/DDBJ databases">
        <title>Complete genome sequence of Pseudomonas pelagia strain Kongs-67.</title>
        <authorList>
            <person name="Sinha R.K."/>
            <person name="Krishnan K."/>
        </authorList>
    </citation>
    <scope>NUCLEOTIDE SEQUENCE [LARGE SCALE GENOMIC DNA]</scope>
    <source>
        <strain evidence="5 7">Kongs-67</strain>
    </source>
</reference>
<sequence length="354" mass="39781">MKIAVLLPSLSRSATITVAFNIADGLVSAGHEVDILYFDDLVERPAPIGCAVFKVNFFDKIDFSKYDVLHSHNLRPDLYVAVNRKRIKCVCVSTVHNYVKEELENYHGKLASFFVTRLWLWAWRKQDRVVCLTRDAANYYKKLLPGSTVEFVYNGVALADVSLMQLDAKVVNAAALLKQNNLFVLGTYCNQTKGKGLDQIVRLVHRSKELGAVIIGSGPETESLMSLAKELDVELRCIFIPFTVYAYAYNQYFDAYIIPSRREGFGISLVEAALSDAVLICSDIPVFREMFDGSEVAFFKLDDIEGLLTIIDEIRAGTNQQGLAKKKAKEIFSINAMVGKYLEIYTQALKRLDN</sequence>
<dbReference type="PANTHER" id="PTHR46401">
    <property type="entry name" value="GLYCOSYLTRANSFERASE WBBK-RELATED"/>
    <property type="match status" value="1"/>
</dbReference>
<accession>A0AA91U123</accession>
<dbReference type="AlphaFoldDB" id="A0AA91U123"/>
<evidence type="ECO:0000256" key="1">
    <source>
        <dbReference type="ARBA" id="ARBA00022679"/>
    </source>
</evidence>
<keyword evidence="1" id="KW-0808">Transferase</keyword>
<proteinExistence type="predicted"/>
<dbReference type="GO" id="GO:0009103">
    <property type="term" value="P:lipopolysaccharide biosynthetic process"/>
    <property type="evidence" value="ECO:0007669"/>
    <property type="project" value="TreeGrafter"/>
</dbReference>
<dbReference type="CDD" id="cd03801">
    <property type="entry name" value="GT4_PimA-like"/>
    <property type="match status" value="1"/>
</dbReference>
<dbReference type="EMBL" id="NWMT01000202">
    <property type="protein sequence ID" value="PCC98436.1"/>
    <property type="molecule type" value="Genomic_DNA"/>
</dbReference>
<keyword evidence="7" id="KW-1185">Reference proteome</keyword>
<evidence type="ECO:0000313" key="7">
    <source>
        <dbReference type="Proteomes" id="UP000344571"/>
    </source>
</evidence>
<evidence type="ECO:0000259" key="2">
    <source>
        <dbReference type="Pfam" id="PF00534"/>
    </source>
</evidence>
<evidence type="ECO:0000313" key="5">
    <source>
        <dbReference type="EMBL" id="QFY57708.1"/>
    </source>
</evidence>
<name>A0AA91U123_9GAMM</name>
<gene>
    <name evidence="4" type="ORF">CO192_15830</name>
    <name evidence="5" type="ORF">EAO82_15845</name>
</gene>
<dbReference type="Proteomes" id="UP000344571">
    <property type="component" value="Chromosome"/>
</dbReference>
<dbReference type="PANTHER" id="PTHR46401:SF2">
    <property type="entry name" value="GLYCOSYLTRANSFERASE WBBK-RELATED"/>
    <property type="match status" value="1"/>
</dbReference>
<feature type="domain" description="Glycosyl transferase family 1" evidence="2">
    <location>
        <begin position="190"/>
        <end position="295"/>
    </location>
</feature>
<feature type="domain" description="Glycosyltransferase subfamily 4-like N-terminal" evidence="3">
    <location>
        <begin position="17"/>
        <end position="158"/>
    </location>
</feature>
<dbReference type="SUPFAM" id="SSF53756">
    <property type="entry name" value="UDP-Glycosyltransferase/glycogen phosphorylase"/>
    <property type="match status" value="1"/>
</dbReference>